<sequence length="253" mass="30202">MIQLSTVTYCEILSFLTPNQLDVISLVNRRSENLVQHYFPSNRAPMRVMHELMVGLDKRRKLIYELHYGQHCQTVKTFRDFKNNNLMVDFNHQPSVTVPDHSRPDLWFGYVLLDIVPMKFSEDKSFNLAMYLNQHINNLPLSSVKMRHEECNMRLIVTMHCDLNTQTINFFNVHFQMIQHKLMQWSQPVRALFFGVKRCGFKCRDVFGEGRFWNPGTGNEIQWHTTEDLNNPLKWYNCEWVILINNKMEQHYN</sequence>
<accession>A0A915EAV7</accession>
<dbReference type="Proteomes" id="UP000887574">
    <property type="component" value="Unplaced"/>
</dbReference>
<keyword evidence="1" id="KW-1185">Reference proteome</keyword>
<evidence type="ECO:0000313" key="2">
    <source>
        <dbReference type="WBParaSite" id="jg4200"/>
    </source>
</evidence>
<proteinExistence type="predicted"/>
<dbReference type="WBParaSite" id="jg4200">
    <property type="protein sequence ID" value="jg4200"/>
    <property type="gene ID" value="jg4200"/>
</dbReference>
<protein>
    <submittedName>
        <fullName evidence="2">F-box domain-containing protein</fullName>
    </submittedName>
</protein>
<reference evidence="2" key="1">
    <citation type="submission" date="2022-11" db="UniProtKB">
        <authorList>
            <consortium name="WormBaseParasite"/>
        </authorList>
    </citation>
    <scope>IDENTIFICATION</scope>
</reference>
<dbReference type="AlphaFoldDB" id="A0A915EAV7"/>
<organism evidence="1 2">
    <name type="scientific">Ditylenchus dipsaci</name>
    <dbReference type="NCBI Taxonomy" id="166011"/>
    <lineage>
        <taxon>Eukaryota</taxon>
        <taxon>Metazoa</taxon>
        <taxon>Ecdysozoa</taxon>
        <taxon>Nematoda</taxon>
        <taxon>Chromadorea</taxon>
        <taxon>Rhabditida</taxon>
        <taxon>Tylenchina</taxon>
        <taxon>Tylenchomorpha</taxon>
        <taxon>Sphaerularioidea</taxon>
        <taxon>Anguinidae</taxon>
        <taxon>Anguininae</taxon>
        <taxon>Ditylenchus</taxon>
    </lineage>
</organism>
<evidence type="ECO:0000313" key="1">
    <source>
        <dbReference type="Proteomes" id="UP000887574"/>
    </source>
</evidence>
<name>A0A915EAV7_9BILA</name>